<protein>
    <recommendedName>
        <fullName evidence="3">Tubulin-specific chaperone A</fullName>
    </recommendedName>
</protein>
<gene>
    <name evidence="4" type="ORF">BGW38_009496</name>
</gene>
<dbReference type="Pfam" id="PF02970">
    <property type="entry name" value="TBCA"/>
    <property type="match status" value="1"/>
</dbReference>
<dbReference type="GO" id="GO:0007021">
    <property type="term" value="P:tubulin complex assembly"/>
    <property type="evidence" value="ECO:0007669"/>
    <property type="project" value="UniProtKB-UniRule"/>
</dbReference>
<dbReference type="GO" id="GO:0005829">
    <property type="term" value="C:cytosol"/>
    <property type="evidence" value="ECO:0007669"/>
    <property type="project" value="TreeGrafter"/>
</dbReference>
<keyword evidence="3" id="KW-0963">Cytoplasm</keyword>
<dbReference type="Proteomes" id="UP000780801">
    <property type="component" value="Unassembled WGS sequence"/>
</dbReference>
<reference evidence="4" key="1">
    <citation type="journal article" date="2020" name="Fungal Divers.">
        <title>Resolving the Mortierellaceae phylogeny through synthesis of multi-gene phylogenetics and phylogenomics.</title>
        <authorList>
            <person name="Vandepol N."/>
            <person name="Liber J."/>
            <person name="Desiro A."/>
            <person name="Na H."/>
            <person name="Kennedy M."/>
            <person name="Barry K."/>
            <person name="Grigoriev I.V."/>
            <person name="Miller A.N."/>
            <person name="O'Donnell K."/>
            <person name="Stajich J.E."/>
            <person name="Bonito G."/>
        </authorList>
    </citation>
    <scope>NUCLEOTIDE SEQUENCE</scope>
    <source>
        <strain evidence="4">KOD1015</strain>
    </source>
</reference>
<evidence type="ECO:0000256" key="3">
    <source>
        <dbReference type="RuleBase" id="RU364030"/>
    </source>
</evidence>
<comment type="similarity">
    <text evidence="1 3">Belongs to the TBCA family.</text>
</comment>
<dbReference type="InterPro" id="IPR004226">
    <property type="entry name" value="TBCA"/>
</dbReference>
<keyword evidence="5" id="KW-1185">Reference proteome</keyword>
<evidence type="ECO:0000256" key="2">
    <source>
        <dbReference type="ARBA" id="ARBA00023186"/>
    </source>
</evidence>
<keyword evidence="3" id="KW-0493">Microtubule</keyword>
<dbReference type="OrthoDB" id="296187at2759"/>
<accession>A0A9P6FX07</accession>
<dbReference type="PANTHER" id="PTHR21500:SF0">
    <property type="entry name" value="TUBULIN-SPECIFIC CHAPERONE A"/>
    <property type="match status" value="1"/>
</dbReference>
<dbReference type="GO" id="GO:0007023">
    <property type="term" value="P:post-chaperonin tubulin folding pathway"/>
    <property type="evidence" value="ECO:0007669"/>
    <property type="project" value="UniProtKB-UniRule"/>
</dbReference>
<comment type="subunit">
    <text evidence="3">Supercomplex made of cofactors A to E. Cofactors A and D function by capturing and stabilizing tubulin in a quasi-native conformation. Cofactor E binds to the cofactor D-tubulin complex; interaction with cofactor C then causes the release of tubulin polypeptides that are committed to the native state.</text>
</comment>
<dbReference type="GO" id="GO:0005874">
    <property type="term" value="C:microtubule"/>
    <property type="evidence" value="ECO:0007669"/>
    <property type="project" value="UniProtKB-KW"/>
</dbReference>
<name>A0A9P6FX07_9FUNG</name>
<sequence length="67" mass="7795">MVANEGDEYDIRKQREVLQETLDMIPDVERRRRAAREDLANIVTKVSAEVKATKEYEEATQVLENTE</sequence>
<evidence type="ECO:0000313" key="4">
    <source>
        <dbReference type="EMBL" id="KAF9583425.1"/>
    </source>
</evidence>
<dbReference type="EMBL" id="JAABOA010000702">
    <property type="protein sequence ID" value="KAF9583425.1"/>
    <property type="molecule type" value="Genomic_DNA"/>
</dbReference>
<dbReference type="GO" id="GO:0048487">
    <property type="term" value="F:beta-tubulin binding"/>
    <property type="evidence" value="ECO:0007669"/>
    <property type="project" value="InterPro"/>
</dbReference>
<comment type="subcellular location">
    <subcellularLocation>
        <location evidence="3">Cytoplasm</location>
        <location evidence="3">Cytoskeleton</location>
    </subcellularLocation>
</comment>
<keyword evidence="3" id="KW-0206">Cytoskeleton</keyword>
<dbReference type="InterPro" id="IPR036126">
    <property type="entry name" value="TBCA_sf"/>
</dbReference>
<organism evidence="4 5">
    <name type="scientific">Lunasporangiospora selenospora</name>
    <dbReference type="NCBI Taxonomy" id="979761"/>
    <lineage>
        <taxon>Eukaryota</taxon>
        <taxon>Fungi</taxon>
        <taxon>Fungi incertae sedis</taxon>
        <taxon>Mucoromycota</taxon>
        <taxon>Mortierellomycotina</taxon>
        <taxon>Mortierellomycetes</taxon>
        <taxon>Mortierellales</taxon>
        <taxon>Mortierellaceae</taxon>
        <taxon>Lunasporangiospora</taxon>
    </lineage>
</organism>
<evidence type="ECO:0000313" key="5">
    <source>
        <dbReference type="Proteomes" id="UP000780801"/>
    </source>
</evidence>
<keyword evidence="2 3" id="KW-0143">Chaperone</keyword>
<dbReference type="Gene3D" id="1.20.58.90">
    <property type="match status" value="1"/>
</dbReference>
<dbReference type="SUPFAM" id="SSF46988">
    <property type="entry name" value="Tubulin chaperone cofactor A"/>
    <property type="match status" value="1"/>
</dbReference>
<evidence type="ECO:0000256" key="1">
    <source>
        <dbReference type="ARBA" id="ARBA00006806"/>
    </source>
</evidence>
<proteinExistence type="inferred from homology"/>
<dbReference type="AlphaFoldDB" id="A0A9P6FX07"/>
<dbReference type="PANTHER" id="PTHR21500">
    <property type="entry name" value="TUBULIN-SPECIFIC CHAPERONE A"/>
    <property type="match status" value="1"/>
</dbReference>
<comment type="caution">
    <text evidence="4">The sequence shown here is derived from an EMBL/GenBank/DDBJ whole genome shotgun (WGS) entry which is preliminary data.</text>
</comment>